<proteinExistence type="predicted"/>
<reference evidence="1 2" key="1">
    <citation type="submission" date="2019-01" db="EMBL/GenBank/DDBJ databases">
        <title>Draft genome sequence of Psathyrella aberdarensis IHI B618.</title>
        <authorList>
            <person name="Buettner E."/>
            <person name="Kellner H."/>
        </authorList>
    </citation>
    <scope>NUCLEOTIDE SEQUENCE [LARGE SCALE GENOMIC DNA]</scope>
    <source>
        <strain evidence="1 2">IHI B618</strain>
    </source>
</reference>
<evidence type="ECO:0000313" key="1">
    <source>
        <dbReference type="EMBL" id="RXW22191.1"/>
    </source>
</evidence>
<dbReference type="EMBL" id="SDEE01000080">
    <property type="protein sequence ID" value="RXW22191.1"/>
    <property type="molecule type" value="Genomic_DNA"/>
</dbReference>
<sequence>MSEENIILHSSNCTLTWDFVRHQASTWRLQGIDNVFDVFSFSNYVFYIGEEGVFGVEQPPFQPTERDCIPLPSPDVNTLTPFLFLPHQRKHVNIKRTSGPDSCNPHFRDYQTSLIYEIIETEESNGDPYGPEPVIKTIYRYHFHFNSSNPAKSSLDLIEASTVCRPQTEQPPETPHILHLHPYQHFNGRLGAIWAEEAEDEEYAEWSTTSIFFSLSSRFDPASAKLAFSGSEGSSTVVPDPRDLQLVRFWDKPDPVEEDSDTEEYEDPLNALTCEFCPHTGRVAVLWENANVGVTQVTLYDFLA</sequence>
<protein>
    <submittedName>
        <fullName evidence="1">Uncharacterized protein</fullName>
    </submittedName>
</protein>
<comment type="caution">
    <text evidence="1">The sequence shown here is derived from an EMBL/GenBank/DDBJ whole genome shotgun (WGS) entry which is preliminary data.</text>
</comment>
<evidence type="ECO:0000313" key="2">
    <source>
        <dbReference type="Proteomes" id="UP000290288"/>
    </source>
</evidence>
<gene>
    <name evidence="1" type="ORF">EST38_g3657</name>
</gene>
<keyword evidence="2" id="KW-1185">Reference proteome</keyword>
<organism evidence="1 2">
    <name type="scientific">Candolleomyces aberdarensis</name>
    <dbReference type="NCBI Taxonomy" id="2316362"/>
    <lineage>
        <taxon>Eukaryota</taxon>
        <taxon>Fungi</taxon>
        <taxon>Dikarya</taxon>
        <taxon>Basidiomycota</taxon>
        <taxon>Agaricomycotina</taxon>
        <taxon>Agaricomycetes</taxon>
        <taxon>Agaricomycetidae</taxon>
        <taxon>Agaricales</taxon>
        <taxon>Agaricineae</taxon>
        <taxon>Psathyrellaceae</taxon>
        <taxon>Candolleomyces</taxon>
    </lineage>
</organism>
<accession>A0A4Q2DRQ5</accession>
<dbReference type="AlphaFoldDB" id="A0A4Q2DRQ5"/>
<name>A0A4Q2DRQ5_9AGAR</name>
<dbReference type="Proteomes" id="UP000290288">
    <property type="component" value="Unassembled WGS sequence"/>
</dbReference>